<gene>
    <name evidence="1" type="ORF">WMY93_019003</name>
</gene>
<dbReference type="Proteomes" id="UP001460270">
    <property type="component" value="Unassembled WGS sequence"/>
</dbReference>
<protein>
    <submittedName>
        <fullName evidence="1">Uncharacterized protein</fullName>
    </submittedName>
</protein>
<evidence type="ECO:0000313" key="2">
    <source>
        <dbReference type="Proteomes" id="UP001460270"/>
    </source>
</evidence>
<organism evidence="1 2">
    <name type="scientific">Mugilogobius chulae</name>
    <name type="common">yellowstripe goby</name>
    <dbReference type="NCBI Taxonomy" id="88201"/>
    <lineage>
        <taxon>Eukaryota</taxon>
        <taxon>Metazoa</taxon>
        <taxon>Chordata</taxon>
        <taxon>Craniata</taxon>
        <taxon>Vertebrata</taxon>
        <taxon>Euteleostomi</taxon>
        <taxon>Actinopterygii</taxon>
        <taxon>Neopterygii</taxon>
        <taxon>Teleostei</taxon>
        <taxon>Neoteleostei</taxon>
        <taxon>Acanthomorphata</taxon>
        <taxon>Gobiaria</taxon>
        <taxon>Gobiiformes</taxon>
        <taxon>Gobioidei</taxon>
        <taxon>Gobiidae</taxon>
        <taxon>Gobionellinae</taxon>
        <taxon>Mugilogobius</taxon>
    </lineage>
</organism>
<dbReference type="AlphaFoldDB" id="A0AAW0NNB8"/>
<name>A0AAW0NNB8_9GOBI</name>
<dbReference type="EMBL" id="JBBPFD010000014">
    <property type="protein sequence ID" value="KAK7898150.1"/>
    <property type="molecule type" value="Genomic_DNA"/>
</dbReference>
<dbReference type="GO" id="GO:0003676">
    <property type="term" value="F:nucleic acid binding"/>
    <property type="evidence" value="ECO:0007669"/>
    <property type="project" value="InterPro"/>
</dbReference>
<dbReference type="Gene3D" id="3.30.420.10">
    <property type="entry name" value="Ribonuclease H-like superfamily/Ribonuclease H"/>
    <property type="match status" value="1"/>
</dbReference>
<dbReference type="InterPro" id="IPR012337">
    <property type="entry name" value="RNaseH-like_sf"/>
</dbReference>
<sequence length="194" mass="22260">MDLVCIDFLSMEPDSKGISNVLVVTAHFTRYAQAFPPKPNCPHSRQDPRREVFIHYGLPSRIIRIKVETLSPDLLRAAEILEFAISYNPISPQGDPQPERFNRTLLSMLAQMESDLSSESSDLEYVQPRRSYKTYLEQVLRQRTETSRDTPGHVTEDGQFRKNTNQILSLNQIQSLTLPQVVMKMSGQVLKPYH</sequence>
<proteinExistence type="predicted"/>
<keyword evidence="2" id="KW-1185">Reference proteome</keyword>
<dbReference type="InterPro" id="IPR036397">
    <property type="entry name" value="RNaseH_sf"/>
</dbReference>
<accession>A0AAW0NNB8</accession>
<dbReference type="SUPFAM" id="SSF53098">
    <property type="entry name" value="Ribonuclease H-like"/>
    <property type="match status" value="1"/>
</dbReference>
<reference evidence="2" key="1">
    <citation type="submission" date="2024-04" db="EMBL/GenBank/DDBJ databases">
        <title>Salinicola lusitanus LLJ914,a marine bacterium isolated from the Okinawa Trough.</title>
        <authorList>
            <person name="Li J."/>
        </authorList>
    </citation>
    <scope>NUCLEOTIDE SEQUENCE [LARGE SCALE GENOMIC DNA]</scope>
</reference>
<comment type="caution">
    <text evidence="1">The sequence shown here is derived from an EMBL/GenBank/DDBJ whole genome shotgun (WGS) entry which is preliminary data.</text>
</comment>
<evidence type="ECO:0000313" key="1">
    <source>
        <dbReference type="EMBL" id="KAK7898150.1"/>
    </source>
</evidence>